<evidence type="ECO:0000256" key="6">
    <source>
        <dbReference type="ARBA" id="ARBA00023136"/>
    </source>
</evidence>
<reference evidence="9 10" key="1">
    <citation type="submission" date="2020-08" db="EMBL/GenBank/DDBJ databases">
        <title>Sequencing the genomes of 1000 actinobacteria strains.</title>
        <authorList>
            <person name="Klenk H.-P."/>
        </authorList>
    </citation>
    <scope>NUCLEOTIDE SEQUENCE [LARGE SCALE GENOMIC DNA]</scope>
    <source>
        <strain evidence="9 10">DSM 45886</strain>
    </source>
</reference>
<evidence type="ECO:0000256" key="2">
    <source>
        <dbReference type="ARBA" id="ARBA00022448"/>
    </source>
</evidence>
<feature type="transmembrane region" description="Helical" evidence="7">
    <location>
        <begin position="111"/>
        <end position="131"/>
    </location>
</feature>
<dbReference type="GO" id="GO:0005886">
    <property type="term" value="C:plasma membrane"/>
    <property type="evidence" value="ECO:0007669"/>
    <property type="project" value="UniProtKB-SubCell"/>
</dbReference>
<dbReference type="PANTHER" id="PTHR42718:SF46">
    <property type="entry name" value="BLR6921 PROTEIN"/>
    <property type="match status" value="1"/>
</dbReference>
<dbReference type="Gene3D" id="1.20.1250.20">
    <property type="entry name" value="MFS general substrate transporter like domains"/>
    <property type="match status" value="1"/>
</dbReference>
<comment type="caution">
    <text evidence="9">The sequence shown here is derived from an EMBL/GenBank/DDBJ whole genome shotgun (WGS) entry which is preliminary data.</text>
</comment>
<organism evidence="9 10">
    <name type="scientific">Micromonospora polyrhachis</name>
    <dbReference type="NCBI Taxonomy" id="1282883"/>
    <lineage>
        <taxon>Bacteria</taxon>
        <taxon>Bacillati</taxon>
        <taxon>Actinomycetota</taxon>
        <taxon>Actinomycetes</taxon>
        <taxon>Micromonosporales</taxon>
        <taxon>Micromonosporaceae</taxon>
        <taxon>Micromonospora</taxon>
    </lineage>
</organism>
<feature type="transmembrane region" description="Helical" evidence="7">
    <location>
        <begin position="12"/>
        <end position="33"/>
    </location>
</feature>
<proteinExistence type="predicted"/>
<feature type="transmembrane region" description="Helical" evidence="7">
    <location>
        <begin position="202"/>
        <end position="222"/>
    </location>
</feature>
<evidence type="ECO:0000256" key="4">
    <source>
        <dbReference type="ARBA" id="ARBA00022692"/>
    </source>
</evidence>
<name>A0A7W7SKU0_9ACTN</name>
<evidence type="ECO:0000256" key="1">
    <source>
        <dbReference type="ARBA" id="ARBA00004651"/>
    </source>
</evidence>
<feature type="transmembrane region" description="Helical" evidence="7">
    <location>
        <begin position="336"/>
        <end position="353"/>
    </location>
</feature>
<keyword evidence="6 7" id="KW-0472">Membrane</keyword>
<dbReference type="PANTHER" id="PTHR42718">
    <property type="entry name" value="MAJOR FACILITATOR SUPERFAMILY MULTIDRUG TRANSPORTER MFSC"/>
    <property type="match status" value="1"/>
</dbReference>
<keyword evidence="5 7" id="KW-1133">Transmembrane helix</keyword>
<dbReference type="EMBL" id="JACHJW010000001">
    <property type="protein sequence ID" value="MBB4956559.1"/>
    <property type="molecule type" value="Genomic_DNA"/>
</dbReference>
<feature type="transmembrane region" description="Helical" evidence="7">
    <location>
        <begin position="365"/>
        <end position="388"/>
    </location>
</feature>
<dbReference type="PRINTS" id="PR01036">
    <property type="entry name" value="TCRTETB"/>
</dbReference>
<feature type="transmembrane region" description="Helical" evidence="7">
    <location>
        <begin position="409"/>
        <end position="426"/>
    </location>
</feature>
<feature type="transmembrane region" description="Helical" evidence="7">
    <location>
        <begin position="170"/>
        <end position="190"/>
    </location>
</feature>
<dbReference type="PROSITE" id="PS50850">
    <property type="entry name" value="MFS"/>
    <property type="match status" value="1"/>
</dbReference>
<evidence type="ECO:0000256" key="7">
    <source>
        <dbReference type="SAM" id="Phobius"/>
    </source>
</evidence>
<keyword evidence="10" id="KW-1185">Reference proteome</keyword>
<dbReference type="NCBIfam" id="TIGR00711">
    <property type="entry name" value="efflux_EmrB"/>
    <property type="match status" value="1"/>
</dbReference>
<dbReference type="InterPro" id="IPR036259">
    <property type="entry name" value="MFS_trans_sf"/>
</dbReference>
<dbReference type="InterPro" id="IPR005829">
    <property type="entry name" value="Sugar_transporter_CS"/>
</dbReference>
<dbReference type="InterPro" id="IPR011701">
    <property type="entry name" value="MFS"/>
</dbReference>
<feature type="transmembrane region" description="Helical" evidence="7">
    <location>
        <begin position="272"/>
        <end position="295"/>
    </location>
</feature>
<feature type="domain" description="Major facilitator superfamily (MFS) profile" evidence="8">
    <location>
        <begin position="15"/>
        <end position="468"/>
    </location>
</feature>
<feature type="transmembrane region" description="Helical" evidence="7">
    <location>
        <begin position="143"/>
        <end position="164"/>
    </location>
</feature>
<gene>
    <name evidence="9" type="ORF">FHR38_000292</name>
</gene>
<keyword evidence="4 7" id="KW-0812">Transmembrane</keyword>
<keyword evidence="2" id="KW-0813">Transport</keyword>
<dbReference type="Pfam" id="PF07690">
    <property type="entry name" value="MFS_1"/>
    <property type="match status" value="1"/>
</dbReference>
<evidence type="ECO:0000256" key="3">
    <source>
        <dbReference type="ARBA" id="ARBA00022475"/>
    </source>
</evidence>
<dbReference type="InterPro" id="IPR020846">
    <property type="entry name" value="MFS_dom"/>
</dbReference>
<keyword evidence="3" id="KW-1003">Cell membrane</keyword>
<dbReference type="AlphaFoldDB" id="A0A7W7SKU0"/>
<comment type="subcellular location">
    <subcellularLocation>
        <location evidence="1">Cell membrane</location>
        <topology evidence="1">Multi-pass membrane protein</topology>
    </subcellularLocation>
</comment>
<evidence type="ECO:0000313" key="10">
    <source>
        <dbReference type="Proteomes" id="UP000578819"/>
    </source>
</evidence>
<protein>
    <submittedName>
        <fullName evidence="9">EmrB/QacA subfamily drug resistance transporter</fullName>
    </submittedName>
</protein>
<dbReference type="InterPro" id="IPR004638">
    <property type="entry name" value="EmrB-like"/>
</dbReference>
<sequence>MTTVDKIHERRRWYGLILLCSAQFIVVLDGSVINVAMPTIGQTFDASQQTLTWVVSAYVLAFGGFLLLGGRLADLLGRRLMFIVGLVLFGVASLVGGFADSIEVLIAARVVQGLGAAILSPSAMSIISVTFRDGIERNKAYGAWGAVGGAGGAAGVILGGVLTQYAGWQWVFWINVPIVAVCVLLVVPMLAETRAAASDRIFDLAGATTVTAGLTLLVYALVEAPAWGWGSIQTIGSFAGAIALLAAFVIIERHSRGPLIDLTIFRIRSLTGANLAGIVAGGVVVSMFFFLSLYLQNVLHYDAITTGLCLVPMCLVTFVFSLTLGSASVTRWGYKPVLATGMALLAVGLAWFGQASPHGSFAADLLTPGLVAGAGLALVFTPLFVAAATGVSWQQAGLASGLINTSQQLGGALGLAVLSSVAFAQLDQGDSTPTVAALTDGYTSAFLGAAVIAVLGLLVTVTVIRTRDSRAHVELTRRSKAAPLPPARAGSPR</sequence>
<feature type="transmembrane region" description="Helical" evidence="7">
    <location>
        <begin position="80"/>
        <end position="99"/>
    </location>
</feature>
<dbReference type="RefSeq" id="WP_184532086.1">
    <property type="nucleotide sequence ID" value="NZ_JACHJW010000001.1"/>
</dbReference>
<dbReference type="GO" id="GO:0022857">
    <property type="term" value="F:transmembrane transporter activity"/>
    <property type="evidence" value="ECO:0007669"/>
    <property type="project" value="InterPro"/>
</dbReference>
<feature type="transmembrane region" description="Helical" evidence="7">
    <location>
        <begin position="446"/>
        <end position="464"/>
    </location>
</feature>
<dbReference type="PROSITE" id="PS00216">
    <property type="entry name" value="SUGAR_TRANSPORT_1"/>
    <property type="match status" value="1"/>
</dbReference>
<feature type="transmembrane region" description="Helical" evidence="7">
    <location>
        <begin position="301"/>
        <end position="324"/>
    </location>
</feature>
<evidence type="ECO:0000256" key="5">
    <source>
        <dbReference type="ARBA" id="ARBA00022989"/>
    </source>
</evidence>
<dbReference type="SUPFAM" id="SSF103473">
    <property type="entry name" value="MFS general substrate transporter"/>
    <property type="match status" value="2"/>
</dbReference>
<feature type="transmembrane region" description="Helical" evidence="7">
    <location>
        <begin position="228"/>
        <end position="251"/>
    </location>
</feature>
<evidence type="ECO:0000259" key="8">
    <source>
        <dbReference type="PROSITE" id="PS50850"/>
    </source>
</evidence>
<feature type="transmembrane region" description="Helical" evidence="7">
    <location>
        <begin position="53"/>
        <end position="73"/>
    </location>
</feature>
<dbReference type="Gene3D" id="1.20.1720.10">
    <property type="entry name" value="Multidrug resistance protein D"/>
    <property type="match status" value="1"/>
</dbReference>
<accession>A0A7W7SKU0</accession>
<dbReference type="Proteomes" id="UP000578819">
    <property type="component" value="Unassembled WGS sequence"/>
</dbReference>
<evidence type="ECO:0000313" key="9">
    <source>
        <dbReference type="EMBL" id="MBB4956559.1"/>
    </source>
</evidence>
<dbReference type="CDD" id="cd17321">
    <property type="entry name" value="MFS_MMR_MDR_like"/>
    <property type="match status" value="1"/>
</dbReference>